<organism evidence="1 2">
    <name type="scientific">Gimesia algae</name>
    <dbReference type="NCBI Taxonomy" id="2527971"/>
    <lineage>
        <taxon>Bacteria</taxon>
        <taxon>Pseudomonadati</taxon>
        <taxon>Planctomycetota</taxon>
        <taxon>Planctomycetia</taxon>
        <taxon>Planctomycetales</taxon>
        <taxon>Planctomycetaceae</taxon>
        <taxon>Gimesia</taxon>
    </lineage>
</organism>
<evidence type="ECO:0000313" key="1">
    <source>
        <dbReference type="EMBL" id="QDT94484.1"/>
    </source>
</evidence>
<gene>
    <name evidence="1" type="ORF">Pan161_61800</name>
</gene>
<dbReference type="InterPro" id="IPR025454">
    <property type="entry name" value="DUF4275"/>
</dbReference>
<dbReference type="Proteomes" id="UP000316855">
    <property type="component" value="Chromosome"/>
</dbReference>
<keyword evidence="2" id="KW-1185">Reference proteome</keyword>
<name>A0A517VN96_9PLAN</name>
<dbReference type="EMBL" id="CP036343">
    <property type="protein sequence ID" value="QDT94484.1"/>
    <property type="molecule type" value="Genomic_DNA"/>
</dbReference>
<dbReference type="Pfam" id="PF14101">
    <property type="entry name" value="DUF4275"/>
    <property type="match status" value="1"/>
</dbReference>
<dbReference type="KEGG" id="gax:Pan161_61800"/>
<accession>A0A517VN96</accession>
<reference evidence="1 2" key="1">
    <citation type="submission" date="2019-02" db="EMBL/GenBank/DDBJ databases">
        <title>Deep-cultivation of Planctomycetes and their phenomic and genomic characterization uncovers novel biology.</title>
        <authorList>
            <person name="Wiegand S."/>
            <person name="Jogler M."/>
            <person name="Boedeker C."/>
            <person name="Pinto D."/>
            <person name="Vollmers J."/>
            <person name="Rivas-Marin E."/>
            <person name="Kohn T."/>
            <person name="Peeters S.H."/>
            <person name="Heuer A."/>
            <person name="Rast P."/>
            <person name="Oberbeckmann S."/>
            <person name="Bunk B."/>
            <person name="Jeske O."/>
            <person name="Meyerdierks A."/>
            <person name="Storesund J.E."/>
            <person name="Kallscheuer N."/>
            <person name="Luecker S."/>
            <person name="Lage O.M."/>
            <person name="Pohl T."/>
            <person name="Merkel B.J."/>
            <person name="Hornburger P."/>
            <person name="Mueller R.-W."/>
            <person name="Bruemmer F."/>
            <person name="Labrenz M."/>
            <person name="Spormann A.M."/>
            <person name="Op den Camp H."/>
            <person name="Overmann J."/>
            <person name="Amann R."/>
            <person name="Jetten M.S.M."/>
            <person name="Mascher T."/>
            <person name="Medema M.H."/>
            <person name="Devos D.P."/>
            <person name="Kaster A.-K."/>
            <person name="Ovreas L."/>
            <person name="Rohde M."/>
            <person name="Galperin M.Y."/>
            <person name="Jogler C."/>
        </authorList>
    </citation>
    <scope>NUCLEOTIDE SEQUENCE [LARGE SCALE GENOMIC DNA]</scope>
    <source>
        <strain evidence="1 2">Pan161</strain>
    </source>
</reference>
<evidence type="ECO:0000313" key="2">
    <source>
        <dbReference type="Proteomes" id="UP000316855"/>
    </source>
</evidence>
<sequence>MRINSEKLQEFLTSQSVEIVKRFDTKTAGQLRSEWKNTFAFGFRVPTGGLFWHVFTYEHAVYITGKQALRRFNEESPVAFVVFPSPSADSTCYYCKAEKMPDFSEYRDDLFVCNRDLDWTMACTHEEGLGPFYSRKEWQTWYTGS</sequence>
<dbReference type="AlphaFoldDB" id="A0A517VN96"/>
<protein>
    <submittedName>
        <fullName evidence="1">Uncharacterized protein</fullName>
    </submittedName>
</protein>
<proteinExistence type="predicted"/>